<organism evidence="1 2">
    <name type="scientific">Austropuccinia psidii MF-1</name>
    <dbReference type="NCBI Taxonomy" id="1389203"/>
    <lineage>
        <taxon>Eukaryota</taxon>
        <taxon>Fungi</taxon>
        <taxon>Dikarya</taxon>
        <taxon>Basidiomycota</taxon>
        <taxon>Pucciniomycotina</taxon>
        <taxon>Pucciniomycetes</taxon>
        <taxon>Pucciniales</taxon>
        <taxon>Sphaerophragmiaceae</taxon>
        <taxon>Austropuccinia</taxon>
    </lineage>
</organism>
<name>A0A9Q3BWN5_9BASI</name>
<dbReference type="AlphaFoldDB" id="A0A9Q3BWN5"/>
<evidence type="ECO:0000313" key="2">
    <source>
        <dbReference type="Proteomes" id="UP000765509"/>
    </source>
</evidence>
<sequence length="87" mass="9679">MSAPTCLLSTEQEINNCKHFLREKILHHSSLSPNNRSVSPLEILVADLMGPFDVMTIHGGHYALNIRNMASTYGEFHILLNKSNAST</sequence>
<dbReference type="Proteomes" id="UP000765509">
    <property type="component" value="Unassembled WGS sequence"/>
</dbReference>
<accession>A0A9Q3BWN5</accession>
<keyword evidence="2" id="KW-1185">Reference proteome</keyword>
<dbReference type="EMBL" id="AVOT02003564">
    <property type="protein sequence ID" value="MBW0473866.1"/>
    <property type="molecule type" value="Genomic_DNA"/>
</dbReference>
<dbReference type="OrthoDB" id="2742630at2759"/>
<reference evidence="1" key="1">
    <citation type="submission" date="2021-03" db="EMBL/GenBank/DDBJ databases">
        <title>Draft genome sequence of rust myrtle Austropuccinia psidii MF-1, a brazilian biotype.</title>
        <authorList>
            <person name="Quecine M.C."/>
            <person name="Pachon D.M.R."/>
            <person name="Bonatelli M.L."/>
            <person name="Correr F.H."/>
            <person name="Franceschini L.M."/>
            <person name="Leite T.F."/>
            <person name="Margarido G.R.A."/>
            <person name="Almeida C.A."/>
            <person name="Ferrarezi J.A."/>
            <person name="Labate C.A."/>
        </authorList>
    </citation>
    <scope>NUCLEOTIDE SEQUENCE</scope>
    <source>
        <strain evidence="1">MF-1</strain>
    </source>
</reference>
<protein>
    <submittedName>
        <fullName evidence="1">Uncharacterized protein</fullName>
    </submittedName>
</protein>
<proteinExistence type="predicted"/>
<gene>
    <name evidence="1" type="ORF">O181_013581</name>
</gene>
<comment type="caution">
    <text evidence="1">The sequence shown here is derived from an EMBL/GenBank/DDBJ whole genome shotgun (WGS) entry which is preliminary data.</text>
</comment>
<evidence type="ECO:0000313" key="1">
    <source>
        <dbReference type="EMBL" id="MBW0473866.1"/>
    </source>
</evidence>